<sequence length="131" mass="14219">MSEDSNKSTPNDLKQIKISGGLVNANNVYANQIGAEINNYAPEQKQNLANAAAEIQKLLQQLDQSYPNATAIEKQSALAVTLQQEIKQNPTFKARLSNALKEGGIEALKVLFAPIGIPIEMVKGWIEAEAE</sequence>
<dbReference type="Proteomes" id="UP000003959">
    <property type="component" value="Unassembled WGS sequence"/>
</dbReference>
<reference evidence="2" key="1">
    <citation type="journal article" date="2011" name="Proc. Natl. Acad. Sci. U.S.A.">
        <title>Genomic insights into the physiology and ecology of the marine filamentous cyanobacterium Lyngbya majuscula.</title>
        <authorList>
            <person name="Jones A.C."/>
            <person name="Monroe E.A."/>
            <person name="Podell S."/>
            <person name="Hess W.R."/>
            <person name="Klages S."/>
            <person name="Esquenazi E."/>
            <person name="Niessen S."/>
            <person name="Hoover H."/>
            <person name="Rothmann M."/>
            <person name="Lasken R.S."/>
            <person name="Yates J.R.III."/>
            <person name="Reinhardt R."/>
            <person name="Kube M."/>
            <person name="Burkart M.D."/>
            <person name="Allen E.E."/>
            <person name="Dorrestein P.C."/>
            <person name="Gerwick W.H."/>
            <person name="Gerwick L."/>
        </authorList>
    </citation>
    <scope>NUCLEOTIDE SEQUENCE [LARGE SCALE GENOMIC DNA]</scope>
    <source>
        <strain evidence="2">3L</strain>
    </source>
</reference>
<dbReference type="RefSeq" id="WP_008188097.1">
    <property type="nucleotide sequence ID" value="NZ_GL890956.1"/>
</dbReference>
<keyword evidence="2" id="KW-1185">Reference proteome</keyword>
<proteinExistence type="predicted"/>
<name>F4XYS8_9CYAN</name>
<organism evidence="1 2">
    <name type="scientific">Moorena producens 3L</name>
    <dbReference type="NCBI Taxonomy" id="489825"/>
    <lineage>
        <taxon>Bacteria</taxon>
        <taxon>Bacillati</taxon>
        <taxon>Cyanobacteriota</taxon>
        <taxon>Cyanophyceae</taxon>
        <taxon>Coleofasciculales</taxon>
        <taxon>Coleofasciculaceae</taxon>
        <taxon>Moorena</taxon>
    </lineage>
</organism>
<dbReference type="OrthoDB" id="516013at2"/>
<dbReference type="AlphaFoldDB" id="F4XYS8"/>
<evidence type="ECO:0008006" key="3">
    <source>
        <dbReference type="Google" id="ProtNLM"/>
    </source>
</evidence>
<accession>F4XYS8</accession>
<dbReference type="HOGENOM" id="CLU_1925197_0_0_3"/>
<dbReference type="eggNOG" id="COG1357">
    <property type="taxonomic scope" value="Bacteria"/>
</dbReference>
<dbReference type="EMBL" id="GL890956">
    <property type="protein sequence ID" value="EGJ30219.1"/>
    <property type="molecule type" value="Genomic_DNA"/>
</dbReference>
<evidence type="ECO:0000313" key="2">
    <source>
        <dbReference type="Proteomes" id="UP000003959"/>
    </source>
</evidence>
<protein>
    <recommendedName>
        <fullName evidence="3">Pentapeptide repeat-containing protein</fullName>
    </recommendedName>
</protein>
<gene>
    <name evidence="1" type="ORF">LYNGBM3L_52800</name>
</gene>
<evidence type="ECO:0000313" key="1">
    <source>
        <dbReference type="EMBL" id="EGJ30219.1"/>
    </source>
</evidence>